<reference evidence="1 2" key="1">
    <citation type="submission" date="2018-11" db="EMBL/GenBank/DDBJ databases">
        <title>Genomic Encyclopedia of Type Strains, Phase IV (KMG-IV): sequencing the most valuable type-strain genomes for metagenomic binning, comparative biology and taxonomic classification.</title>
        <authorList>
            <person name="Goeker M."/>
        </authorList>
    </citation>
    <scope>NUCLEOTIDE SEQUENCE [LARGE SCALE GENOMIC DNA]</scope>
    <source>
        <strain evidence="1 2">DSM 29158</strain>
    </source>
</reference>
<dbReference type="Proteomes" id="UP000277108">
    <property type="component" value="Unassembled WGS sequence"/>
</dbReference>
<sequence length="151" mass="17444">MKTKKYIKDMESLNFIGKVEETRRYVCVKNKNGDDLMLVDKLAIFSVAVDQKHFEGLTGDNKAVLINLTILYAKTPPEERKEEKRYYARSKFTATGDNYLNLFDSGNTDLITKFAPQGVQTKFTIEELKGLGIQFDENNEPYEWILEEVTE</sequence>
<dbReference type="AlphaFoldDB" id="A0A3N5CCT0"/>
<proteinExistence type="predicted"/>
<keyword evidence="2" id="KW-1185">Reference proteome</keyword>
<name>A0A3N5CCT0_9BACL</name>
<gene>
    <name evidence="1" type="ORF">EDD62_1752</name>
</gene>
<organism evidence="1 2">
    <name type="scientific">Abyssicoccus albus</name>
    <dbReference type="NCBI Taxonomy" id="1817405"/>
    <lineage>
        <taxon>Bacteria</taxon>
        <taxon>Bacillati</taxon>
        <taxon>Bacillota</taxon>
        <taxon>Bacilli</taxon>
        <taxon>Bacillales</taxon>
        <taxon>Abyssicoccaceae</taxon>
    </lineage>
</organism>
<dbReference type="RefSeq" id="WP_123808703.1">
    <property type="nucleotide sequence ID" value="NZ_RKRK01000006.1"/>
</dbReference>
<protein>
    <submittedName>
        <fullName evidence="1">Uncharacterized protein</fullName>
    </submittedName>
</protein>
<evidence type="ECO:0000313" key="2">
    <source>
        <dbReference type="Proteomes" id="UP000277108"/>
    </source>
</evidence>
<accession>A0A3N5CCT0</accession>
<dbReference type="EMBL" id="RKRK01000006">
    <property type="protein sequence ID" value="RPF54791.1"/>
    <property type="molecule type" value="Genomic_DNA"/>
</dbReference>
<comment type="caution">
    <text evidence="1">The sequence shown here is derived from an EMBL/GenBank/DDBJ whole genome shotgun (WGS) entry which is preliminary data.</text>
</comment>
<evidence type="ECO:0000313" key="1">
    <source>
        <dbReference type="EMBL" id="RPF54791.1"/>
    </source>
</evidence>